<evidence type="ECO:0000256" key="4">
    <source>
        <dbReference type="SAM" id="Coils"/>
    </source>
</evidence>
<gene>
    <name evidence="6" type="ORF">ACFFNX_16590</name>
</gene>
<evidence type="ECO:0000256" key="2">
    <source>
        <dbReference type="ARBA" id="ARBA00023125"/>
    </source>
</evidence>
<dbReference type="InterPro" id="IPR050679">
    <property type="entry name" value="Bact_HTH_transcr_reg"/>
</dbReference>
<dbReference type="Pfam" id="PF00392">
    <property type="entry name" value="GntR"/>
    <property type="match status" value="1"/>
</dbReference>
<reference evidence="6 7" key="1">
    <citation type="submission" date="2024-09" db="EMBL/GenBank/DDBJ databases">
        <authorList>
            <person name="Sun Q."/>
            <person name="Mori K."/>
        </authorList>
    </citation>
    <scope>NUCLEOTIDE SEQUENCE [LARGE SCALE GENOMIC DNA]</scope>
    <source>
        <strain evidence="6 7">TBRC 0563</strain>
    </source>
</reference>
<dbReference type="Gene3D" id="1.10.10.10">
    <property type="entry name" value="Winged helix-like DNA-binding domain superfamily/Winged helix DNA-binding domain"/>
    <property type="match status" value="1"/>
</dbReference>
<dbReference type="Proteomes" id="UP001589627">
    <property type="component" value="Unassembled WGS sequence"/>
</dbReference>
<evidence type="ECO:0000256" key="1">
    <source>
        <dbReference type="ARBA" id="ARBA00023015"/>
    </source>
</evidence>
<keyword evidence="1" id="KW-0805">Transcription regulation</keyword>
<name>A0ABV5YIG1_9ACTN</name>
<sequence>MGNPRPVDRRKQYVRIADELRQDIASGRYAVGEPLPSVAELAARFGVAKMTISNAVAALRDEGLVQTRQGSPSVVLTTPAEADEGVQGPSEEFQIISAQLQEMRDAIKNLSARMDDLNERTKHLGDA</sequence>
<feature type="coiled-coil region" evidence="4">
    <location>
        <begin position="93"/>
        <end position="127"/>
    </location>
</feature>
<dbReference type="PANTHER" id="PTHR44846:SF17">
    <property type="entry name" value="GNTR-FAMILY TRANSCRIPTIONAL REGULATOR"/>
    <property type="match status" value="1"/>
</dbReference>
<proteinExistence type="predicted"/>
<feature type="domain" description="HTH gntR-type" evidence="5">
    <location>
        <begin position="10"/>
        <end position="78"/>
    </location>
</feature>
<dbReference type="InterPro" id="IPR036390">
    <property type="entry name" value="WH_DNA-bd_sf"/>
</dbReference>
<dbReference type="SUPFAM" id="SSF46785">
    <property type="entry name" value="Winged helix' DNA-binding domain"/>
    <property type="match status" value="1"/>
</dbReference>
<evidence type="ECO:0000313" key="7">
    <source>
        <dbReference type="Proteomes" id="UP001589627"/>
    </source>
</evidence>
<comment type="caution">
    <text evidence="6">The sequence shown here is derived from an EMBL/GenBank/DDBJ whole genome shotgun (WGS) entry which is preliminary data.</text>
</comment>
<dbReference type="EMBL" id="JBHLZP010000106">
    <property type="protein sequence ID" value="MFB9833807.1"/>
    <property type="molecule type" value="Genomic_DNA"/>
</dbReference>
<accession>A0ABV5YIG1</accession>
<dbReference type="RefSeq" id="WP_378202171.1">
    <property type="nucleotide sequence ID" value="NZ_JBHLZP010000106.1"/>
</dbReference>
<dbReference type="PRINTS" id="PR00035">
    <property type="entry name" value="HTHGNTR"/>
</dbReference>
<keyword evidence="3" id="KW-0804">Transcription</keyword>
<dbReference type="InterPro" id="IPR036388">
    <property type="entry name" value="WH-like_DNA-bd_sf"/>
</dbReference>
<keyword evidence="4" id="KW-0175">Coiled coil</keyword>
<organism evidence="6 7">
    <name type="scientific">Actinoallomurus acaciae</name>
    <dbReference type="NCBI Taxonomy" id="502577"/>
    <lineage>
        <taxon>Bacteria</taxon>
        <taxon>Bacillati</taxon>
        <taxon>Actinomycetota</taxon>
        <taxon>Actinomycetes</taxon>
        <taxon>Streptosporangiales</taxon>
        <taxon>Thermomonosporaceae</taxon>
        <taxon>Actinoallomurus</taxon>
    </lineage>
</organism>
<evidence type="ECO:0000313" key="6">
    <source>
        <dbReference type="EMBL" id="MFB9833807.1"/>
    </source>
</evidence>
<dbReference type="PANTHER" id="PTHR44846">
    <property type="entry name" value="MANNOSYL-D-GLYCERATE TRANSPORT/METABOLISM SYSTEM REPRESSOR MNGR-RELATED"/>
    <property type="match status" value="1"/>
</dbReference>
<keyword evidence="2" id="KW-0238">DNA-binding</keyword>
<evidence type="ECO:0000256" key="3">
    <source>
        <dbReference type="ARBA" id="ARBA00023163"/>
    </source>
</evidence>
<keyword evidence="7" id="KW-1185">Reference proteome</keyword>
<dbReference type="CDD" id="cd07377">
    <property type="entry name" value="WHTH_GntR"/>
    <property type="match status" value="1"/>
</dbReference>
<dbReference type="PROSITE" id="PS50949">
    <property type="entry name" value="HTH_GNTR"/>
    <property type="match status" value="1"/>
</dbReference>
<dbReference type="InterPro" id="IPR000524">
    <property type="entry name" value="Tscrpt_reg_HTH_GntR"/>
</dbReference>
<evidence type="ECO:0000259" key="5">
    <source>
        <dbReference type="PROSITE" id="PS50949"/>
    </source>
</evidence>
<dbReference type="SMART" id="SM00345">
    <property type="entry name" value="HTH_GNTR"/>
    <property type="match status" value="1"/>
</dbReference>
<protein>
    <submittedName>
        <fullName evidence="6">GntR family transcriptional regulator</fullName>
    </submittedName>
</protein>